<protein>
    <recommendedName>
        <fullName evidence="7">Type II secretion system protein GspF domain-containing protein</fullName>
    </recommendedName>
</protein>
<feature type="transmembrane region" description="Helical" evidence="6">
    <location>
        <begin position="114"/>
        <end position="136"/>
    </location>
</feature>
<evidence type="ECO:0000256" key="3">
    <source>
        <dbReference type="ARBA" id="ARBA00022692"/>
    </source>
</evidence>
<evidence type="ECO:0000256" key="4">
    <source>
        <dbReference type="ARBA" id="ARBA00022989"/>
    </source>
</evidence>
<dbReference type="InterPro" id="IPR042094">
    <property type="entry name" value="T2SS_GspF_sf"/>
</dbReference>
<feature type="domain" description="Type II secretion system protein GspF" evidence="7">
    <location>
        <begin position="179"/>
        <end position="304"/>
    </location>
</feature>
<name>A0A0F9IT99_9ZZZZ</name>
<feature type="transmembrane region" description="Helical" evidence="6">
    <location>
        <begin position="288"/>
        <end position="312"/>
    </location>
</feature>
<dbReference type="EMBL" id="LAZR01018272">
    <property type="protein sequence ID" value="KKL97020.1"/>
    <property type="molecule type" value="Genomic_DNA"/>
</dbReference>
<reference evidence="8" key="1">
    <citation type="journal article" date="2015" name="Nature">
        <title>Complex archaea that bridge the gap between prokaryotes and eukaryotes.</title>
        <authorList>
            <person name="Spang A."/>
            <person name="Saw J.H."/>
            <person name="Jorgensen S.L."/>
            <person name="Zaremba-Niedzwiedzka K."/>
            <person name="Martijn J."/>
            <person name="Lind A.E."/>
            <person name="van Eijk R."/>
            <person name="Schleper C."/>
            <person name="Guy L."/>
            <person name="Ettema T.J."/>
        </authorList>
    </citation>
    <scope>NUCLEOTIDE SEQUENCE</scope>
</reference>
<dbReference type="InterPro" id="IPR018076">
    <property type="entry name" value="T2SS_GspF_dom"/>
</dbReference>
<feature type="transmembrane region" description="Helical" evidence="6">
    <location>
        <begin position="20"/>
        <end position="41"/>
    </location>
</feature>
<organism evidence="8">
    <name type="scientific">marine sediment metagenome</name>
    <dbReference type="NCBI Taxonomy" id="412755"/>
    <lineage>
        <taxon>unclassified sequences</taxon>
        <taxon>metagenomes</taxon>
        <taxon>ecological metagenomes</taxon>
    </lineage>
</organism>
<keyword evidence="5 6" id="KW-0472">Membrane</keyword>
<comment type="caution">
    <text evidence="8">The sequence shown here is derived from an EMBL/GenBank/DDBJ whole genome shotgun (WGS) entry which is preliminary data.</text>
</comment>
<feature type="transmembrane region" description="Helical" evidence="6">
    <location>
        <begin position="142"/>
        <end position="160"/>
    </location>
</feature>
<dbReference type="PANTHER" id="PTHR35007:SF2">
    <property type="entry name" value="PILUS ASSEMBLE PROTEIN"/>
    <property type="match status" value="1"/>
</dbReference>
<proteinExistence type="predicted"/>
<dbReference type="GO" id="GO:0005886">
    <property type="term" value="C:plasma membrane"/>
    <property type="evidence" value="ECO:0007669"/>
    <property type="project" value="UniProtKB-SubCell"/>
</dbReference>
<dbReference type="Pfam" id="PF00482">
    <property type="entry name" value="T2SSF"/>
    <property type="match status" value="1"/>
</dbReference>
<keyword evidence="4 6" id="KW-1133">Transmembrane helix</keyword>
<comment type="subcellular location">
    <subcellularLocation>
        <location evidence="1">Cell membrane</location>
        <topology evidence="1">Multi-pass membrane protein</topology>
    </subcellularLocation>
</comment>
<evidence type="ECO:0000259" key="7">
    <source>
        <dbReference type="Pfam" id="PF00482"/>
    </source>
</evidence>
<dbReference type="AlphaFoldDB" id="A0A0F9IT99"/>
<evidence type="ECO:0000313" key="8">
    <source>
        <dbReference type="EMBL" id="KKL97020.1"/>
    </source>
</evidence>
<sequence>MTATQWQFGCVLAAADLMVWLKLGTALMMGVCVTVGIVGLFGQRGKAELTPGRQVALATGVADRHTVFEMPLLQPVMWVLLIAGRRIGLKGLKERIRKSLVAAGSPNFYTTDEFFAVCMLWGVTLGGILEIANVLLAGEVSYLLPVAGFLAGTALGIYSMHTKASKRVKEISRRVPYTLDLISLAMGAGATFTEAVDTVVREDRQHPFNVELRTVLAEIELGTTRQQALRNLADRIPLENLRSIIAAIIQAESLGTPLANVLKQQADLLRLQRSVRAEKLAAAASVRILLPSLLIMISVVLTLFGPIIVQAIRGELW</sequence>
<dbReference type="PANTHER" id="PTHR35007">
    <property type="entry name" value="INTEGRAL MEMBRANE PROTEIN-RELATED"/>
    <property type="match status" value="1"/>
</dbReference>
<evidence type="ECO:0000256" key="1">
    <source>
        <dbReference type="ARBA" id="ARBA00004651"/>
    </source>
</evidence>
<gene>
    <name evidence="8" type="ORF">LCGC14_1838660</name>
</gene>
<keyword evidence="3 6" id="KW-0812">Transmembrane</keyword>
<dbReference type="Gene3D" id="1.20.81.30">
    <property type="entry name" value="Type II secretion system (T2SS), domain F"/>
    <property type="match status" value="1"/>
</dbReference>
<keyword evidence="2" id="KW-1003">Cell membrane</keyword>
<accession>A0A0F9IT99</accession>
<evidence type="ECO:0000256" key="6">
    <source>
        <dbReference type="SAM" id="Phobius"/>
    </source>
</evidence>
<evidence type="ECO:0000256" key="5">
    <source>
        <dbReference type="ARBA" id="ARBA00023136"/>
    </source>
</evidence>
<evidence type="ECO:0000256" key="2">
    <source>
        <dbReference type="ARBA" id="ARBA00022475"/>
    </source>
</evidence>